<dbReference type="Pfam" id="PF01614">
    <property type="entry name" value="IclR_C"/>
    <property type="match status" value="1"/>
</dbReference>
<evidence type="ECO:0000259" key="4">
    <source>
        <dbReference type="PROSITE" id="PS51077"/>
    </source>
</evidence>
<evidence type="ECO:0000256" key="1">
    <source>
        <dbReference type="ARBA" id="ARBA00023015"/>
    </source>
</evidence>
<dbReference type="InterPro" id="IPR036388">
    <property type="entry name" value="WH-like_DNA-bd_sf"/>
</dbReference>
<dbReference type="Gene3D" id="1.10.10.10">
    <property type="entry name" value="Winged helix-like DNA-binding domain superfamily/Winged helix DNA-binding domain"/>
    <property type="match status" value="1"/>
</dbReference>
<feature type="domain" description="IclR-ED" evidence="5">
    <location>
        <begin position="83"/>
        <end position="257"/>
    </location>
</feature>
<dbReference type="PROSITE" id="PS51077">
    <property type="entry name" value="HTH_ICLR"/>
    <property type="match status" value="1"/>
</dbReference>
<evidence type="ECO:0000259" key="5">
    <source>
        <dbReference type="PROSITE" id="PS51078"/>
    </source>
</evidence>
<dbReference type="GO" id="GO:0003700">
    <property type="term" value="F:DNA-binding transcription factor activity"/>
    <property type="evidence" value="ECO:0007669"/>
    <property type="project" value="TreeGrafter"/>
</dbReference>
<accession>A0A1M7MW29</accession>
<keyword evidence="1" id="KW-0805">Transcription regulation</keyword>
<dbReference type="PANTHER" id="PTHR30136:SF8">
    <property type="entry name" value="TRANSCRIPTIONAL REGULATORY PROTEIN"/>
    <property type="match status" value="1"/>
</dbReference>
<evidence type="ECO:0000256" key="2">
    <source>
        <dbReference type="ARBA" id="ARBA00023125"/>
    </source>
</evidence>
<organism evidence="6 7">
    <name type="scientific">Roseibium suaedae</name>
    <dbReference type="NCBI Taxonomy" id="735517"/>
    <lineage>
        <taxon>Bacteria</taxon>
        <taxon>Pseudomonadati</taxon>
        <taxon>Pseudomonadota</taxon>
        <taxon>Alphaproteobacteria</taxon>
        <taxon>Hyphomicrobiales</taxon>
        <taxon>Stappiaceae</taxon>
        <taxon>Roseibium</taxon>
    </lineage>
</organism>
<reference evidence="6 7" key="1">
    <citation type="submission" date="2016-11" db="EMBL/GenBank/DDBJ databases">
        <authorList>
            <person name="Jaros S."/>
            <person name="Januszkiewicz K."/>
            <person name="Wedrychowicz H."/>
        </authorList>
    </citation>
    <scope>NUCLEOTIDE SEQUENCE [LARGE SCALE GENOMIC DNA]</scope>
    <source>
        <strain evidence="6 7">DSM 22153</strain>
    </source>
</reference>
<dbReference type="RefSeq" id="WP_073014668.1">
    <property type="nucleotide sequence ID" value="NZ_FRBW01000004.1"/>
</dbReference>
<gene>
    <name evidence="6" type="ORF">SAMN05444272_3565</name>
</gene>
<evidence type="ECO:0000313" key="6">
    <source>
        <dbReference type="EMBL" id="SHM94807.1"/>
    </source>
</evidence>
<protein>
    <submittedName>
        <fullName evidence="6">Transcriptional regulator, IclR family</fullName>
    </submittedName>
</protein>
<dbReference type="EMBL" id="FRBW01000004">
    <property type="protein sequence ID" value="SHM94807.1"/>
    <property type="molecule type" value="Genomic_DNA"/>
</dbReference>
<dbReference type="SUPFAM" id="SSF46785">
    <property type="entry name" value="Winged helix' DNA-binding domain"/>
    <property type="match status" value="1"/>
</dbReference>
<dbReference type="Pfam" id="PF09339">
    <property type="entry name" value="HTH_IclR"/>
    <property type="match status" value="1"/>
</dbReference>
<keyword evidence="7" id="KW-1185">Reference proteome</keyword>
<name>A0A1M7MW29_9HYPH</name>
<dbReference type="SUPFAM" id="SSF55781">
    <property type="entry name" value="GAF domain-like"/>
    <property type="match status" value="1"/>
</dbReference>
<dbReference type="Proteomes" id="UP000186002">
    <property type="component" value="Unassembled WGS sequence"/>
</dbReference>
<dbReference type="STRING" id="735517.SAMN05444272_3565"/>
<dbReference type="Gene3D" id="3.30.450.40">
    <property type="match status" value="1"/>
</dbReference>
<evidence type="ECO:0000313" key="7">
    <source>
        <dbReference type="Proteomes" id="UP000186002"/>
    </source>
</evidence>
<sequence>MSDGPETGNDTSLPKRSGNIQSVSIATRFLNILANASEAMPLGIIAKQAGTGSPTAHRYLQSLVKEGLVMQDPQTGHYDLGPTALSIGIGALKRVDAVEIAARHMKQLAAGFAASAGVAIWTERGPTVVRWYRSSQFSISSVGLGDVLPVDNSACGLVFQAFLPENQISAARKLQPAHFRGKTPSRATLETVRSGCWAELTDHLLPGITGQAVPVFDAQQEIACVMTTVTNLGLIHKPEDRLALFDCARKTAHETGGLEAFRDL</sequence>
<dbReference type="InterPro" id="IPR029016">
    <property type="entry name" value="GAF-like_dom_sf"/>
</dbReference>
<dbReference type="AlphaFoldDB" id="A0A1M7MW29"/>
<dbReference type="PROSITE" id="PS51078">
    <property type="entry name" value="ICLR_ED"/>
    <property type="match status" value="1"/>
</dbReference>
<keyword evidence="3" id="KW-0804">Transcription</keyword>
<dbReference type="GO" id="GO:0003677">
    <property type="term" value="F:DNA binding"/>
    <property type="evidence" value="ECO:0007669"/>
    <property type="project" value="UniProtKB-KW"/>
</dbReference>
<dbReference type="InterPro" id="IPR005471">
    <property type="entry name" value="Tscrpt_reg_IclR_N"/>
</dbReference>
<dbReference type="InterPro" id="IPR036390">
    <property type="entry name" value="WH_DNA-bd_sf"/>
</dbReference>
<keyword evidence="2" id="KW-0238">DNA-binding</keyword>
<dbReference type="PANTHER" id="PTHR30136">
    <property type="entry name" value="HELIX-TURN-HELIX TRANSCRIPTIONAL REGULATOR, ICLR FAMILY"/>
    <property type="match status" value="1"/>
</dbReference>
<evidence type="ECO:0000256" key="3">
    <source>
        <dbReference type="ARBA" id="ARBA00023163"/>
    </source>
</evidence>
<feature type="domain" description="HTH iclR-type" evidence="4">
    <location>
        <begin position="20"/>
        <end position="82"/>
    </location>
</feature>
<dbReference type="SMART" id="SM00346">
    <property type="entry name" value="HTH_ICLR"/>
    <property type="match status" value="1"/>
</dbReference>
<proteinExistence type="predicted"/>
<dbReference type="InterPro" id="IPR014757">
    <property type="entry name" value="Tscrpt_reg_IclR_C"/>
</dbReference>
<dbReference type="GO" id="GO:0045892">
    <property type="term" value="P:negative regulation of DNA-templated transcription"/>
    <property type="evidence" value="ECO:0007669"/>
    <property type="project" value="TreeGrafter"/>
</dbReference>
<dbReference type="InterPro" id="IPR050707">
    <property type="entry name" value="HTH_MetabolicPath_Reg"/>
</dbReference>
<dbReference type="FunFam" id="1.10.10.10:FF:000056">
    <property type="entry name" value="IclR family transcriptional regulator"/>
    <property type="match status" value="1"/>
</dbReference>
<dbReference type="OrthoDB" id="9807558at2"/>